<name>A0A0S7XS07_UNCSA</name>
<protein>
    <recommendedName>
        <fullName evidence="1">DUF362 domain-containing protein</fullName>
    </recommendedName>
</protein>
<dbReference type="InterPro" id="IPR007160">
    <property type="entry name" value="DUF362"/>
</dbReference>
<gene>
    <name evidence="2" type="ORF">AMJ44_11635</name>
</gene>
<organism evidence="2 3">
    <name type="scientific">candidate division WOR-1 bacterium DG_54_3</name>
    <dbReference type="NCBI Taxonomy" id="1703775"/>
    <lineage>
        <taxon>Bacteria</taxon>
        <taxon>Bacillati</taxon>
        <taxon>Saganbacteria</taxon>
    </lineage>
</organism>
<dbReference type="AlphaFoldDB" id="A0A0S7XS07"/>
<evidence type="ECO:0000259" key="1">
    <source>
        <dbReference type="Pfam" id="PF04015"/>
    </source>
</evidence>
<dbReference type="PATRIC" id="fig|1703775.3.peg.1283"/>
<proteinExistence type="predicted"/>
<dbReference type="Pfam" id="PF04015">
    <property type="entry name" value="DUF362"/>
    <property type="match status" value="1"/>
</dbReference>
<feature type="domain" description="DUF362" evidence="1">
    <location>
        <begin position="32"/>
        <end position="235"/>
    </location>
</feature>
<reference evidence="2 3" key="1">
    <citation type="journal article" date="2015" name="Microbiome">
        <title>Genomic resolution of linkages in carbon, nitrogen, and sulfur cycling among widespread estuary sediment bacteria.</title>
        <authorList>
            <person name="Baker B.J."/>
            <person name="Lazar C.S."/>
            <person name="Teske A.P."/>
            <person name="Dick G.J."/>
        </authorList>
    </citation>
    <scope>NUCLEOTIDE SEQUENCE [LARGE SCALE GENOMIC DNA]</scope>
    <source>
        <strain evidence="2">DG_54_3</strain>
    </source>
</reference>
<evidence type="ECO:0000313" key="3">
    <source>
        <dbReference type="Proteomes" id="UP000051861"/>
    </source>
</evidence>
<dbReference type="Proteomes" id="UP000051861">
    <property type="component" value="Unassembled WGS sequence"/>
</dbReference>
<accession>A0A0S7XS07</accession>
<dbReference type="EMBL" id="LIZX01000151">
    <property type="protein sequence ID" value="KPJ64987.1"/>
    <property type="molecule type" value="Genomic_DNA"/>
</dbReference>
<comment type="caution">
    <text evidence="2">The sequence shown here is derived from an EMBL/GenBank/DDBJ whole genome shotgun (WGS) entry which is preliminary data.</text>
</comment>
<evidence type="ECO:0000313" key="2">
    <source>
        <dbReference type="EMBL" id="KPJ64987.1"/>
    </source>
</evidence>
<sequence>MKVYIVKTSNRVEGIQALFEKCGIPDLKDKKVIIKPNFNSDDPFPATTHIDTLKTVIQIIKTTTPESITITERSGMGDTDKVLKNRGVYTLAEKEKIEVVNLDALDDEEWARKGTTGTHWKKGYLVPKIVLDADYVINLPCLKTHRFGGDFTMSLKNNVGLVAKWHGDYNYMWELHSSLNQRLMIAEINKDIPCHLIITDGIRGFSTGGPEKGKLIEPEILLLSTDRVAMDAVGVAVLRIFGTTEKVSQGKIFDQEQIKRAAELGIGVKSPEEIELVAVNPEAKSIIEKIEKILR</sequence>